<dbReference type="Proteomes" id="UP000027982">
    <property type="component" value="Chromosome"/>
</dbReference>
<protein>
    <submittedName>
        <fullName evidence="2">Uncharacterized protein</fullName>
    </submittedName>
</protein>
<proteinExistence type="predicted"/>
<sequence length="319" mass="34065">MNVCTVARLALTGFTALGALGFATAQAPHMALISDAGGSYNGSVIHKINAETGQYLGSFGAGILKHAGPLAIQRAGTTVVVADDDGLKRFSVVSGKYLGLLVPKDKIYPGKAAAIGYDFGGGVNFVEQTAAAAYRVRRYTDFYADGRLFFFSEIYHKGTFASTVSVGPRLSYLIEVLHGDLASTIGDLYNMAPTLNQLKIPPIYYATTPQAFRDAGDFRAWYGSFLRVLPSGEIRLGQGDLNAGGHVGWLGYGRFLGAAECSSFNMVAGEVTMATEVNPVKVNLYNFIDLPVITLQPKATIESYFVHGSLSGVATYRQP</sequence>
<keyword evidence="3" id="KW-1185">Reference proteome</keyword>
<accession>A0A068NQY5</accession>
<evidence type="ECO:0000313" key="2">
    <source>
        <dbReference type="EMBL" id="AIE85792.1"/>
    </source>
</evidence>
<keyword evidence="1" id="KW-0732">Signal</keyword>
<feature type="signal peptide" evidence="1">
    <location>
        <begin position="1"/>
        <end position="25"/>
    </location>
</feature>
<organism evidence="2 3">
    <name type="scientific">Fimbriimonas ginsengisoli Gsoil 348</name>
    <dbReference type="NCBI Taxonomy" id="661478"/>
    <lineage>
        <taxon>Bacteria</taxon>
        <taxon>Bacillati</taxon>
        <taxon>Armatimonadota</taxon>
        <taxon>Fimbriimonadia</taxon>
        <taxon>Fimbriimonadales</taxon>
        <taxon>Fimbriimonadaceae</taxon>
        <taxon>Fimbriimonas</taxon>
    </lineage>
</organism>
<feature type="chain" id="PRO_5001651782" evidence="1">
    <location>
        <begin position="26"/>
        <end position="319"/>
    </location>
</feature>
<dbReference type="RefSeq" id="WP_025225648.1">
    <property type="nucleotide sequence ID" value="NZ_CP007139.1"/>
</dbReference>
<reference evidence="2 3" key="1">
    <citation type="journal article" date="2014" name="PLoS ONE">
        <title>The first complete genome sequence of the class fimbriimonadia in the phylum armatimonadetes.</title>
        <authorList>
            <person name="Hu Z.Y."/>
            <person name="Wang Y.Z."/>
            <person name="Im W.T."/>
            <person name="Wang S.Y."/>
            <person name="Zhao G.P."/>
            <person name="Zheng H.J."/>
            <person name="Quan Z.X."/>
        </authorList>
    </citation>
    <scope>NUCLEOTIDE SEQUENCE [LARGE SCALE GENOMIC DNA]</scope>
    <source>
        <strain evidence="2">Gsoil 348</strain>
    </source>
</reference>
<name>A0A068NQY5_FIMGI</name>
<evidence type="ECO:0000313" key="3">
    <source>
        <dbReference type="Proteomes" id="UP000027982"/>
    </source>
</evidence>
<dbReference type="STRING" id="661478.OP10G_2424"/>
<dbReference type="KEGG" id="fgi:OP10G_2424"/>
<gene>
    <name evidence="2" type="ORF">OP10G_2424</name>
</gene>
<dbReference type="AlphaFoldDB" id="A0A068NQY5"/>
<dbReference type="HOGENOM" id="CLU_870819_0_0_0"/>
<dbReference type="EMBL" id="CP007139">
    <property type="protein sequence ID" value="AIE85792.1"/>
    <property type="molecule type" value="Genomic_DNA"/>
</dbReference>
<evidence type="ECO:0000256" key="1">
    <source>
        <dbReference type="SAM" id="SignalP"/>
    </source>
</evidence>